<evidence type="ECO:0000313" key="3">
    <source>
        <dbReference type="EMBL" id="OGC80729.1"/>
    </source>
</evidence>
<reference evidence="3 4" key="1">
    <citation type="journal article" date="2016" name="Nat. Commun.">
        <title>Thousands of microbial genomes shed light on interconnected biogeochemical processes in an aquifer system.</title>
        <authorList>
            <person name="Anantharaman K."/>
            <person name="Brown C.T."/>
            <person name="Hug L.A."/>
            <person name="Sharon I."/>
            <person name="Castelle C.J."/>
            <person name="Probst A.J."/>
            <person name="Thomas B.C."/>
            <person name="Singh A."/>
            <person name="Wilkins M.J."/>
            <person name="Karaoz U."/>
            <person name="Brodie E.L."/>
            <person name="Williams K.H."/>
            <person name="Hubbard S.S."/>
            <person name="Banfield J.F."/>
        </authorList>
    </citation>
    <scope>NUCLEOTIDE SEQUENCE [LARGE SCALE GENOMIC DNA]</scope>
</reference>
<protein>
    <submittedName>
        <fullName evidence="3">Uncharacterized protein</fullName>
    </submittedName>
</protein>
<organism evidence="3 4">
    <name type="scientific">Candidatus Adlerbacteria bacterium RIFCSPLOWO2_01_FULL_51_16</name>
    <dbReference type="NCBI Taxonomy" id="1797243"/>
    <lineage>
        <taxon>Bacteria</taxon>
        <taxon>Candidatus Adleribacteriota</taxon>
    </lineage>
</organism>
<feature type="region of interest" description="Disordered" evidence="1">
    <location>
        <begin position="35"/>
        <end position="54"/>
    </location>
</feature>
<evidence type="ECO:0000256" key="2">
    <source>
        <dbReference type="SAM" id="Phobius"/>
    </source>
</evidence>
<keyword evidence="2" id="KW-0812">Transmembrane</keyword>
<accession>A0A1F4XGB2</accession>
<evidence type="ECO:0000313" key="4">
    <source>
        <dbReference type="Proteomes" id="UP000176185"/>
    </source>
</evidence>
<proteinExistence type="predicted"/>
<feature type="transmembrane region" description="Helical" evidence="2">
    <location>
        <begin position="6"/>
        <end position="24"/>
    </location>
</feature>
<gene>
    <name evidence="3" type="ORF">A2943_02475</name>
</gene>
<comment type="caution">
    <text evidence="3">The sequence shown here is derived from an EMBL/GenBank/DDBJ whole genome shotgun (WGS) entry which is preliminary data.</text>
</comment>
<dbReference type="STRING" id="1797243.A2943_02475"/>
<keyword evidence="2" id="KW-1133">Transmembrane helix</keyword>
<feature type="compositionally biased region" description="Low complexity" evidence="1">
    <location>
        <begin position="39"/>
        <end position="54"/>
    </location>
</feature>
<dbReference type="EMBL" id="MEWX01000014">
    <property type="protein sequence ID" value="OGC80729.1"/>
    <property type="molecule type" value="Genomic_DNA"/>
</dbReference>
<dbReference type="AlphaFoldDB" id="A0A1F4XGB2"/>
<keyword evidence="2" id="KW-0472">Membrane</keyword>
<evidence type="ECO:0000256" key="1">
    <source>
        <dbReference type="SAM" id="MobiDB-lite"/>
    </source>
</evidence>
<name>A0A1F4XGB2_9BACT</name>
<sequence>MKTTSVVLIFVVAVAALVGVWLFLSGTPVGESFLPANQGGENPPNSAGGAPPGSIHNLPLPPAVAAAKARAAADANTTEDKIFIETAYEREWPDGCLGLAGAGEFCTQALVPGWEVTVMVGGETRVYRTNIDGTVIRRAS</sequence>
<dbReference type="Proteomes" id="UP000176185">
    <property type="component" value="Unassembled WGS sequence"/>
</dbReference>